<evidence type="ECO:0000313" key="1">
    <source>
        <dbReference type="EMBL" id="CQR49640.1"/>
    </source>
</evidence>
<protein>
    <submittedName>
        <fullName evidence="1">Uncharacterized protein</fullName>
    </submittedName>
</protein>
<dbReference type="Proteomes" id="UP000198902">
    <property type="component" value="Unassembled WGS sequence"/>
</dbReference>
<dbReference type="AlphaFoldDB" id="A0A0D6JPX5"/>
<reference evidence="2" key="1">
    <citation type="submission" date="2015-03" db="EMBL/GenBank/DDBJ databases">
        <authorList>
            <person name="Urmite Genomes"/>
        </authorList>
    </citation>
    <scope>NUCLEOTIDE SEQUENCE [LARGE SCALE GENOMIC DNA]</scope>
    <source>
        <strain evidence="2">Arc-Hr</strain>
    </source>
</reference>
<organism evidence="1 2">
    <name type="scientific">Haloferax massiliensis</name>
    <dbReference type="NCBI Taxonomy" id="1476858"/>
    <lineage>
        <taxon>Archaea</taxon>
        <taxon>Methanobacteriati</taxon>
        <taxon>Methanobacteriota</taxon>
        <taxon>Stenosarchaea group</taxon>
        <taxon>Halobacteria</taxon>
        <taxon>Halobacteriales</taxon>
        <taxon>Haloferacaceae</taxon>
        <taxon>Haloferax</taxon>
    </lineage>
</organism>
<keyword evidence="2" id="KW-1185">Reference proteome</keyword>
<name>A0A0D6JPX5_9EURY</name>
<dbReference type="EMBL" id="CSTE01000002">
    <property type="protein sequence ID" value="CQR49640.1"/>
    <property type="molecule type" value="Genomic_DNA"/>
</dbReference>
<proteinExistence type="predicted"/>
<gene>
    <name evidence="1" type="ORF">BN996_01107</name>
</gene>
<accession>A0A0D6JPX5</accession>
<evidence type="ECO:0000313" key="2">
    <source>
        <dbReference type="Proteomes" id="UP000198902"/>
    </source>
</evidence>
<sequence length="98" mass="10651">MVGVDPQFRSSFVPKVEIVQLVPIWEVGVLGEPDSLTINGGSLFFLVAVNDDVVQRPTGNAEVLLIGIVVRFFSRTSIGANQIRAQFDGPANDILRNL</sequence>